<feature type="region of interest" description="Disordered" evidence="8">
    <location>
        <begin position="89"/>
        <end position="130"/>
    </location>
</feature>
<feature type="compositionally biased region" description="Polar residues" evidence="8">
    <location>
        <begin position="103"/>
        <end position="115"/>
    </location>
</feature>
<dbReference type="InterPro" id="IPR002110">
    <property type="entry name" value="Ankyrin_rpt"/>
</dbReference>
<comment type="subcellular location">
    <subcellularLocation>
        <location evidence="1">Target cell membrane</location>
    </subcellularLocation>
</comment>
<dbReference type="GO" id="GO:0044218">
    <property type="term" value="C:other organism cell membrane"/>
    <property type="evidence" value="ECO:0007669"/>
    <property type="project" value="UniProtKB-KW"/>
</dbReference>
<feature type="non-terminal residue" evidence="9">
    <location>
        <position position="130"/>
    </location>
</feature>
<feature type="compositionally biased region" description="Basic and acidic residues" evidence="8">
    <location>
        <begin position="93"/>
        <end position="102"/>
    </location>
</feature>
<keyword evidence="10" id="KW-1185">Reference proteome</keyword>
<feature type="repeat" description="ANK" evidence="7">
    <location>
        <begin position="48"/>
        <end position="80"/>
    </location>
</feature>
<dbReference type="SUPFAM" id="SSF48403">
    <property type="entry name" value="Ankyrin repeat"/>
    <property type="match status" value="1"/>
</dbReference>
<keyword evidence="4" id="KW-0528">Neurotoxin</keyword>
<dbReference type="STRING" id="407821.A0A087USP6"/>
<dbReference type="PROSITE" id="PS50088">
    <property type="entry name" value="ANK_REPEAT"/>
    <property type="match status" value="1"/>
</dbReference>
<dbReference type="PROSITE" id="PS50297">
    <property type="entry name" value="ANK_REP_REGION"/>
    <property type="match status" value="1"/>
</dbReference>
<sequence length="130" mass="14350">MTNNEKFMRARDETGALPLHLAAALESHHVLQYFADHYPSTLNVKDAMGRTALHIVSQKGNHSLYKMLKQAGADPKILDQKGRTADFYLQNAKSEHSPRKSISDSSKTTLKSNLDSIHSSSVSARASKNS</sequence>
<dbReference type="InterPro" id="IPR036770">
    <property type="entry name" value="Ankyrin_rpt-contain_sf"/>
</dbReference>
<keyword evidence="7" id="KW-0040">ANK repeat</keyword>
<dbReference type="PANTHER" id="PTHR24172">
    <property type="entry name" value="ANK_REP_REGION DOMAIN-CONTAINING PROTEIN"/>
    <property type="match status" value="1"/>
</dbReference>
<reference evidence="9 10" key="1">
    <citation type="submission" date="2013-11" db="EMBL/GenBank/DDBJ databases">
        <title>Genome sequencing of Stegodyphus mimosarum.</title>
        <authorList>
            <person name="Bechsgaard J."/>
        </authorList>
    </citation>
    <scope>NUCLEOTIDE SEQUENCE [LARGE SCALE GENOMIC DNA]</scope>
</reference>
<keyword evidence="2" id="KW-0268">Exocytosis</keyword>
<dbReference type="Gene3D" id="1.25.40.20">
    <property type="entry name" value="Ankyrin repeat-containing domain"/>
    <property type="match status" value="1"/>
</dbReference>
<dbReference type="OrthoDB" id="432281at2759"/>
<dbReference type="Pfam" id="PF12796">
    <property type="entry name" value="Ank_2"/>
    <property type="match status" value="1"/>
</dbReference>
<gene>
    <name evidence="9" type="ORF">X975_25234</name>
</gene>
<proteinExistence type="predicted"/>
<evidence type="ECO:0000256" key="8">
    <source>
        <dbReference type="SAM" id="MobiDB-lite"/>
    </source>
</evidence>
<feature type="compositionally biased region" description="Low complexity" evidence="8">
    <location>
        <begin position="116"/>
        <end position="130"/>
    </location>
</feature>
<dbReference type="AlphaFoldDB" id="A0A087USP6"/>
<dbReference type="GO" id="GO:0044231">
    <property type="term" value="C:host cell presynaptic membrane"/>
    <property type="evidence" value="ECO:0007669"/>
    <property type="project" value="UniProtKB-KW"/>
</dbReference>
<evidence type="ECO:0000256" key="5">
    <source>
        <dbReference type="ARBA" id="ARBA00023028"/>
    </source>
</evidence>
<name>A0A087USP6_STEMI</name>
<evidence type="ECO:0000256" key="4">
    <source>
        <dbReference type="ARBA" id="ARBA00022699"/>
    </source>
</evidence>
<dbReference type="Proteomes" id="UP000054359">
    <property type="component" value="Unassembled WGS sequence"/>
</dbReference>
<keyword evidence="6" id="KW-0472">Membrane</keyword>
<dbReference type="EMBL" id="KK121387">
    <property type="protein sequence ID" value="KFM80385.1"/>
    <property type="molecule type" value="Genomic_DNA"/>
</dbReference>
<evidence type="ECO:0000313" key="9">
    <source>
        <dbReference type="EMBL" id="KFM80385.1"/>
    </source>
</evidence>
<evidence type="ECO:0000256" key="6">
    <source>
        <dbReference type="ARBA" id="ARBA00023298"/>
    </source>
</evidence>
<evidence type="ECO:0000256" key="2">
    <source>
        <dbReference type="ARBA" id="ARBA00022483"/>
    </source>
</evidence>
<keyword evidence="6" id="KW-1053">Target membrane</keyword>
<protein>
    <submittedName>
        <fullName evidence="9">Espin</fullName>
    </submittedName>
</protein>
<accession>A0A087USP6</accession>
<dbReference type="PANTHER" id="PTHR24172:SF4">
    <property type="entry name" value="ANK_REP_REGION DOMAIN-CONTAINING PROTEIN"/>
    <property type="match status" value="1"/>
</dbReference>
<evidence type="ECO:0000313" key="10">
    <source>
        <dbReference type="Proteomes" id="UP000054359"/>
    </source>
</evidence>
<keyword evidence="5" id="KW-0638">Presynaptic neurotoxin</keyword>
<evidence type="ECO:0000256" key="3">
    <source>
        <dbReference type="ARBA" id="ARBA00022537"/>
    </source>
</evidence>
<organism evidence="9 10">
    <name type="scientific">Stegodyphus mimosarum</name>
    <name type="common">African social velvet spider</name>
    <dbReference type="NCBI Taxonomy" id="407821"/>
    <lineage>
        <taxon>Eukaryota</taxon>
        <taxon>Metazoa</taxon>
        <taxon>Ecdysozoa</taxon>
        <taxon>Arthropoda</taxon>
        <taxon>Chelicerata</taxon>
        <taxon>Arachnida</taxon>
        <taxon>Araneae</taxon>
        <taxon>Araneomorphae</taxon>
        <taxon>Entelegynae</taxon>
        <taxon>Eresoidea</taxon>
        <taxon>Eresidae</taxon>
        <taxon>Stegodyphus</taxon>
    </lineage>
</organism>
<dbReference type="SMART" id="SM00248">
    <property type="entry name" value="ANK"/>
    <property type="match status" value="2"/>
</dbReference>
<evidence type="ECO:0000256" key="1">
    <source>
        <dbReference type="ARBA" id="ARBA00004175"/>
    </source>
</evidence>
<evidence type="ECO:0000256" key="7">
    <source>
        <dbReference type="PROSITE-ProRule" id="PRU00023"/>
    </source>
</evidence>
<dbReference type="GO" id="GO:0006887">
    <property type="term" value="P:exocytosis"/>
    <property type="evidence" value="ECO:0007669"/>
    <property type="project" value="UniProtKB-KW"/>
</dbReference>
<keyword evidence="3" id="KW-1052">Target cell membrane</keyword>
<keyword evidence="5" id="KW-0800">Toxin</keyword>